<keyword evidence="6" id="KW-0032">Aminotransferase</keyword>
<dbReference type="InterPro" id="IPR015422">
    <property type="entry name" value="PyrdxlP-dep_Trfase_small"/>
</dbReference>
<dbReference type="CDD" id="cd00616">
    <property type="entry name" value="AHBA_syn"/>
    <property type="match status" value="1"/>
</dbReference>
<sequence length="377" mass="40583">MQFIDLKAQYERIESEVRARIEAVLQHGQFIMGPEVGELEERLADFVGVRHCVGMSSGTDALLAAMMALEIGRGDEVITTPFTFIATGEMIALLGARPVFVDIDPVTYNMDPAKLEDAITGRARAIMPVSLYGQCADMDAINAVAERHHLPVIEDAAQSFGASYKGRRSCGLSKIGCTSFFPAKPLGAYGDAGACFTDDDALAKALREIRNHGQDRRYHHPRIGLNARLDTMQAAVLLAKLDIFGDEVDARSRLGRRYTELLTARGAGSTELGGDAVLTPFVHPDNVSVFAQYTLQVPDRDSVAEKLSASGVPSAVHYPVPLNDQPVFHVGLPGEETPVGARVAQRVISLPMHPYLTEETQLKVVDAVAAATGLAGS</sequence>
<dbReference type="EMBL" id="JAAIJQ010000024">
    <property type="protein sequence ID" value="NEV62249.1"/>
    <property type="molecule type" value="Genomic_DNA"/>
</dbReference>
<protein>
    <submittedName>
        <fullName evidence="6">DegT/DnrJ/EryC1/StrS family aminotransferase</fullName>
    </submittedName>
</protein>
<dbReference type="GO" id="GO:0030170">
    <property type="term" value="F:pyridoxal phosphate binding"/>
    <property type="evidence" value="ECO:0007669"/>
    <property type="project" value="UniProtKB-ARBA"/>
</dbReference>
<comment type="caution">
    <text evidence="6">The sequence shown here is derived from an EMBL/GenBank/DDBJ whole genome shotgun (WGS) entry which is preliminary data.</text>
</comment>
<dbReference type="AlphaFoldDB" id="A0A6M0JYJ7"/>
<accession>A0A6M0JYJ7</accession>
<dbReference type="InterPro" id="IPR015424">
    <property type="entry name" value="PyrdxlP-dep_Trfase"/>
</dbReference>
<keyword evidence="1 4" id="KW-0663">Pyridoxal phosphate</keyword>
<keyword evidence="6" id="KW-0808">Transferase</keyword>
<evidence type="ECO:0000313" key="7">
    <source>
        <dbReference type="Proteomes" id="UP000483379"/>
    </source>
</evidence>
<evidence type="ECO:0000256" key="5">
    <source>
        <dbReference type="RuleBase" id="RU004508"/>
    </source>
</evidence>
<comment type="similarity">
    <text evidence="2 5">Belongs to the DegT/DnrJ/EryC1 family.</text>
</comment>
<dbReference type="SUPFAM" id="SSF53383">
    <property type="entry name" value="PLP-dependent transferases"/>
    <property type="match status" value="1"/>
</dbReference>
<evidence type="ECO:0000256" key="1">
    <source>
        <dbReference type="ARBA" id="ARBA00022898"/>
    </source>
</evidence>
<keyword evidence="7" id="KW-1185">Reference proteome</keyword>
<dbReference type="FunFam" id="3.40.640.10:FF:000089">
    <property type="entry name" value="Aminotransferase, DegT/DnrJ/EryC1/StrS family"/>
    <property type="match status" value="1"/>
</dbReference>
<dbReference type="PANTHER" id="PTHR30244:SF42">
    <property type="entry name" value="UDP-2-ACETAMIDO-2-DEOXY-3-OXO-D-GLUCURONATE AMINOTRANSFERASE"/>
    <property type="match status" value="1"/>
</dbReference>
<dbReference type="InterPro" id="IPR000653">
    <property type="entry name" value="DegT/StrS_aminotransferase"/>
</dbReference>
<dbReference type="GO" id="GO:0000271">
    <property type="term" value="P:polysaccharide biosynthetic process"/>
    <property type="evidence" value="ECO:0007669"/>
    <property type="project" value="TreeGrafter"/>
</dbReference>
<dbReference type="Gene3D" id="3.40.640.10">
    <property type="entry name" value="Type I PLP-dependent aspartate aminotransferase-like (Major domain)"/>
    <property type="match status" value="1"/>
</dbReference>
<dbReference type="Gene3D" id="3.90.1150.10">
    <property type="entry name" value="Aspartate Aminotransferase, domain 1"/>
    <property type="match status" value="1"/>
</dbReference>
<organism evidence="6 7">
    <name type="scientific">Thiorhodococcus minor</name>
    <dbReference type="NCBI Taxonomy" id="57489"/>
    <lineage>
        <taxon>Bacteria</taxon>
        <taxon>Pseudomonadati</taxon>
        <taxon>Pseudomonadota</taxon>
        <taxon>Gammaproteobacteria</taxon>
        <taxon>Chromatiales</taxon>
        <taxon>Chromatiaceae</taxon>
        <taxon>Thiorhodococcus</taxon>
    </lineage>
</organism>
<dbReference type="Proteomes" id="UP000483379">
    <property type="component" value="Unassembled WGS sequence"/>
</dbReference>
<name>A0A6M0JYJ7_9GAMM</name>
<dbReference type="RefSeq" id="WP_164452721.1">
    <property type="nucleotide sequence ID" value="NZ_JAAIJQ010000024.1"/>
</dbReference>
<evidence type="ECO:0000256" key="2">
    <source>
        <dbReference type="ARBA" id="ARBA00037999"/>
    </source>
</evidence>
<dbReference type="InterPro" id="IPR015421">
    <property type="entry name" value="PyrdxlP-dep_Trfase_major"/>
</dbReference>
<proteinExistence type="inferred from homology"/>
<dbReference type="Pfam" id="PF01041">
    <property type="entry name" value="DegT_DnrJ_EryC1"/>
    <property type="match status" value="1"/>
</dbReference>
<evidence type="ECO:0000256" key="3">
    <source>
        <dbReference type="PIRSR" id="PIRSR000390-1"/>
    </source>
</evidence>
<dbReference type="PIRSF" id="PIRSF000390">
    <property type="entry name" value="PLP_StrS"/>
    <property type="match status" value="1"/>
</dbReference>
<reference evidence="6 7" key="1">
    <citation type="submission" date="2020-02" db="EMBL/GenBank/DDBJ databases">
        <title>Genome sequences of Thiorhodococcus mannitoliphagus and Thiorhodococcus minor, purple sulfur photosynthetic bacteria in the gammaproteobacterial family, Chromatiaceae.</title>
        <authorList>
            <person name="Aviles F.A."/>
            <person name="Meyer T.E."/>
            <person name="Kyndt J.A."/>
        </authorList>
    </citation>
    <scope>NUCLEOTIDE SEQUENCE [LARGE SCALE GENOMIC DNA]</scope>
    <source>
        <strain evidence="6 7">DSM 11518</strain>
    </source>
</reference>
<gene>
    <name evidence="6" type="ORF">G3446_10155</name>
</gene>
<dbReference type="PANTHER" id="PTHR30244">
    <property type="entry name" value="TRANSAMINASE"/>
    <property type="match status" value="1"/>
</dbReference>
<evidence type="ECO:0000313" key="6">
    <source>
        <dbReference type="EMBL" id="NEV62249.1"/>
    </source>
</evidence>
<evidence type="ECO:0000256" key="4">
    <source>
        <dbReference type="PIRSR" id="PIRSR000390-2"/>
    </source>
</evidence>
<feature type="modified residue" description="N6-(pyridoxal phosphate)lysine" evidence="4">
    <location>
        <position position="184"/>
    </location>
</feature>
<feature type="active site" description="Proton acceptor" evidence="3">
    <location>
        <position position="184"/>
    </location>
</feature>
<dbReference type="GO" id="GO:0008483">
    <property type="term" value="F:transaminase activity"/>
    <property type="evidence" value="ECO:0007669"/>
    <property type="project" value="UniProtKB-KW"/>
</dbReference>